<evidence type="ECO:0008006" key="4">
    <source>
        <dbReference type="Google" id="ProtNLM"/>
    </source>
</evidence>
<accession>A0ABP9RUT3</accession>
<feature type="transmembrane region" description="Helical" evidence="1">
    <location>
        <begin position="63"/>
        <end position="85"/>
    </location>
</feature>
<feature type="transmembrane region" description="Helical" evidence="1">
    <location>
        <begin position="242"/>
        <end position="262"/>
    </location>
</feature>
<evidence type="ECO:0000313" key="3">
    <source>
        <dbReference type="Proteomes" id="UP001501570"/>
    </source>
</evidence>
<dbReference type="Pfam" id="PF19560">
    <property type="entry name" value="DUF6082"/>
    <property type="match status" value="1"/>
</dbReference>
<dbReference type="Proteomes" id="UP001501570">
    <property type="component" value="Unassembled WGS sequence"/>
</dbReference>
<feature type="transmembrane region" description="Helical" evidence="1">
    <location>
        <begin position="21"/>
        <end position="43"/>
    </location>
</feature>
<evidence type="ECO:0000313" key="2">
    <source>
        <dbReference type="EMBL" id="GAA5186849.1"/>
    </source>
</evidence>
<keyword evidence="1" id="KW-0812">Transmembrane</keyword>
<reference evidence="3" key="1">
    <citation type="journal article" date="2019" name="Int. J. Syst. Evol. Microbiol.">
        <title>The Global Catalogue of Microorganisms (GCM) 10K type strain sequencing project: providing services to taxonomists for standard genome sequencing and annotation.</title>
        <authorList>
            <consortium name="The Broad Institute Genomics Platform"/>
            <consortium name="The Broad Institute Genome Sequencing Center for Infectious Disease"/>
            <person name="Wu L."/>
            <person name="Ma J."/>
        </authorList>
    </citation>
    <scope>NUCLEOTIDE SEQUENCE [LARGE SCALE GENOMIC DNA]</scope>
    <source>
        <strain evidence="3">JCM 18304</strain>
    </source>
</reference>
<keyword evidence="1" id="KW-0472">Membrane</keyword>
<keyword evidence="1" id="KW-1133">Transmembrane helix</keyword>
<sequence length="273" mass="29470">MSRIPRREGRRSSWSALGASRPLSIAAGLLATLTVVILSPFLLGVLKVFDGTDWARLSEIGQTYGAISAVLSALALGAVAVSVAIQARQAKADQIQAVRGFHLDLVRMQLDDLPTYLPCWGPLDLPSPTSQRRHIYTNLVFSYGSMGYNVGEISEPWLRDMLGGMFQGESARRYWLMARTAWIASAGTNRRGRRFVGIVDDEYRRAEEAGPPVIAAAQPTVVQAASTEPERQVSASIQKSRGVAAGSLLLGAGVGVLIGLALDRRQRGGRRGR</sequence>
<keyword evidence="3" id="KW-1185">Reference proteome</keyword>
<name>A0ABP9RUT3_9ACTN</name>
<protein>
    <recommendedName>
        <fullName evidence="4">DUF4760 domain-containing protein</fullName>
    </recommendedName>
</protein>
<gene>
    <name evidence="2" type="ORF">GCM10023322_33960</name>
</gene>
<comment type="caution">
    <text evidence="2">The sequence shown here is derived from an EMBL/GenBank/DDBJ whole genome shotgun (WGS) entry which is preliminary data.</text>
</comment>
<dbReference type="InterPro" id="IPR045728">
    <property type="entry name" value="DUF6082"/>
</dbReference>
<dbReference type="EMBL" id="BAABJQ010000008">
    <property type="protein sequence ID" value="GAA5186849.1"/>
    <property type="molecule type" value="Genomic_DNA"/>
</dbReference>
<evidence type="ECO:0000256" key="1">
    <source>
        <dbReference type="SAM" id="Phobius"/>
    </source>
</evidence>
<organism evidence="2 3">
    <name type="scientific">Rugosimonospora acidiphila</name>
    <dbReference type="NCBI Taxonomy" id="556531"/>
    <lineage>
        <taxon>Bacteria</taxon>
        <taxon>Bacillati</taxon>
        <taxon>Actinomycetota</taxon>
        <taxon>Actinomycetes</taxon>
        <taxon>Micromonosporales</taxon>
        <taxon>Micromonosporaceae</taxon>
        <taxon>Rugosimonospora</taxon>
    </lineage>
</organism>
<proteinExistence type="predicted"/>